<sequence>MSRAQAVRAANALGERWVGQTDPGRGTVLMPAGVWPLLGLLAPAGSTTVQGELAQALGVPVAVAAERARALLGLLRDIPAVRSALGVWSDDRLRLSSEWLASVPADLVGRLTGDAGRDRALLYAWAAEQTDGQIEEMPVEPGPDNLLVLAAALTVRTDWIKPFRDYGAFGEDAADGWGRGVHYLTRATSLLDRAALLETSAGPLTELRVLGCGDISVHLLLGEPEAAPGDVLSAGIGVLSQRVRRTTADRLPVGVAGPGLTIEAVRRYEPEDRLFVSVPKFTVEAGHDLIAHRGLFGLETLASRSETEDRLPGLSDGEPPLFVNSARQKATASFSARGFRAASVTAMGMMGGSAGSTRKPPYLQRFVEVGFTRPFGFLAVHRLSGLVLAAGWVTEPDPGDDPWGAVPDESEEWEEWEESEED</sequence>
<feature type="region of interest" description="Disordered" evidence="1">
    <location>
        <begin position="396"/>
        <end position="422"/>
    </location>
</feature>
<dbReference type="PANTHER" id="PTHR11461">
    <property type="entry name" value="SERINE PROTEASE INHIBITOR, SERPIN"/>
    <property type="match status" value="1"/>
</dbReference>
<dbReference type="Gene3D" id="2.30.39.10">
    <property type="entry name" value="Alpha-1-antitrypsin, domain 1"/>
    <property type="match status" value="1"/>
</dbReference>
<evidence type="ECO:0000313" key="3">
    <source>
        <dbReference type="Proteomes" id="UP001212821"/>
    </source>
</evidence>
<dbReference type="InterPro" id="IPR000215">
    <property type="entry name" value="Serpin_fam"/>
</dbReference>
<organism evidence="2 3">
    <name type="scientific">Kitasatospora cathayae</name>
    <dbReference type="NCBI Taxonomy" id="3004092"/>
    <lineage>
        <taxon>Bacteria</taxon>
        <taxon>Bacillati</taxon>
        <taxon>Actinomycetota</taxon>
        <taxon>Actinomycetes</taxon>
        <taxon>Kitasatosporales</taxon>
        <taxon>Streptomycetaceae</taxon>
        <taxon>Kitasatospora</taxon>
    </lineage>
</organism>
<proteinExistence type="predicted"/>
<evidence type="ECO:0000256" key="1">
    <source>
        <dbReference type="SAM" id="MobiDB-lite"/>
    </source>
</evidence>
<dbReference type="SUPFAM" id="SSF56574">
    <property type="entry name" value="Serpins"/>
    <property type="match status" value="2"/>
</dbReference>
<dbReference type="InterPro" id="IPR036186">
    <property type="entry name" value="Serpin_sf"/>
</dbReference>
<dbReference type="PANTHER" id="PTHR11461:SF211">
    <property type="entry name" value="GH10112P-RELATED"/>
    <property type="match status" value="1"/>
</dbReference>
<feature type="compositionally biased region" description="Acidic residues" evidence="1">
    <location>
        <begin position="408"/>
        <end position="422"/>
    </location>
</feature>
<accession>A0ABY7QDB9</accession>
<dbReference type="Proteomes" id="UP001212821">
    <property type="component" value="Chromosome"/>
</dbReference>
<name>A0ABY7QDB9_9ACTN</name>
<dbReference type="RefSeq" id="WP_270149685.1">
    <property type="nucleotide sequence ID" value="NZ_CP115450.1"/>
</dbReference>
<evidence type="ECO:0000313" key="2">
    <source>
        <dbReference type="EMBL" id="WBP90722.1"/>
    </source>
</evidence>
<dbReference type="InterPro" id="IPR042178">
    <property type="entry name" value="Serpin_sf_1"/>
</dbReference>
<gene>
    <name evidence="2" type="ORF">O1G21_35885</name>
</gene>
<reference evidence="3" key="1">
    <citation type="submission" date="2022-12" db="EMBL/GenBank/DDBJ databases">
        <authorList>
            <person name="Mo P."/>
        </authorList>
    </citation>
    <scope>NUCLEOTIDE SEQUENCE [LARGE SCALE GENOMIC DNA]</scope>
    <source>
        <strain evidence="3">HUAS 3-15</strain>
    </source>
</reference>
<keyword evidence="3" id="KW-1185">Reference proteome</keyword>
<dbReference type="InterPro" id="IPR042185">
    <property type="entry name" value="Serpin_sf_2"/>
</dbReference>
<dbReference type="EMBL" id="CP115450">
    <property type="protein sequence ID" value="WBP90722.1"/>
    <property type="molecule type" value="Genomic_DNA"/>
</dbReference>
<dbReference type="Gene3D" id="3.30.497.10">
    <property type="entry name" value="Antithrombin, subunit I, domain 2"/>
    <property type="match status" value="2"/>
</dbReference>
<protein>
    <submittedName>
        <fullName evidence="2">Proteinase inhibitor I4 serpin</fullName>
    </submittedName>
</protein>